<dbReference type="Pfam" id="PF06412">
    <property type="entry name" value="TraD"/>
    <property type="match status" value="1"/>
</dbReference>
<proteinExistence type="predicted"/>
<comment type="caution">
    <text evidence="1">The sequence shown here is derived from an EMBL/GenBank/DDBJ whole genome shotgun (WGS) entry which is preliminary data.</text>
</comment>
<accession>A0A8J7TUX1</accession>
<name>A0A8J7TUX1_9PROT</name>
<protein>
    <submittedName>
        <fullName evidence="1">Conjugal transfer protein TraD</fullName>
    </submittedName>
</protein>
<dbReference type="Proteomes" id="UP000664414">
    <property type="component" value="Unassembled WGS sequence"/>
</dbReference>
<sequence>MQQLNKNSWGLEHLKRKSKRIKISDRKAENRTKIQLGGLILKSGLASFLEIEPGKDLQLDPIAREKATTLLGALLYVTEHLNNDIDGALKQECSHLGMKAMVQQFLRSKDHKSFFKNDSI</sequence>
<gene>
    <name evidence="1" type="ORF">J0H12_06675</name>
</gene>
<dbReference type="AlphaFoldDB" id="A0A8J7TUX1"/>
<evidence type="ECO:0000313" key="2">
    <source>
        <dbReference type="Proteomes" id="UP000664414"/>
    </source>
</evidence>
<evidence type="ECO:0000313" key="1">
    <source>
        <dbReference type="EMBL" id="MBN9413587.1"/>
    </source>
</evidence>
<dbReference type="EMBL" id="JAFKGL010000028">
    <property type="protein sequence ID" value="MBN9413587.1"/>
    <property type="molecule type" value="Genomic_DNA"/>
</dbReference>
<organism evidence="1 2">
    <name type="scientific">Candidatus Paracaedimonas acanthamoebae</name>
    <dbReference type="NCBI Taxonomy" id="244581"/>
    <lineage>
        <taxon>Bacteria</taxon>
        <taxon>Pseudomonadati</taxon>
        <taxon>Pseudomonadota</taxon>
        <taxon>Alphaproteobacteria</taxon>
        <taxon>Holosporales</taxon>
        <taxon>Caedimonadaceae</taxon>
        <taxon>Candidatus Paracaedimonas</taxon>
    </lineage>
</organism>
<reference evidence="1" key="1">
    <citation type="submission" date="2021-02" db="EMBL/GenBank/DDBJ databases">
        <title>Thiocyanate and organic carbon inputs drive convergent selection for specific autotrophic Afipia and Thiobacillus strains within complex microbiomes.</title>
        <authorList>
            <person name="Huddy R.J."/>
            <person name="Sachdeva R."/>
            <person name="Kadzinga F."/>
            <person name="Kantor R.S."/>
            <person name="Harrison S.T.L."/>
            <person name="Banfield J.F."/>
        </authorList>
    </citation>
    <scope>NUCLEOTIDE SEQUENCE</scope>
    <source>
        <strain evidence="1">SCN18_10_11_15_R4_P_38_20</strain>
    </source>
</reference>
<dbReference type="InterPro" id="IPR009444">
    <property type="entry name" value="Conjugal_tfr_TraD_a-type"/>
</dbReference>